<dbReference type="Proteomes" id="UP000077069">
    <property type="component" value="Unassembled WGS sequence"/>
</dbReference>
<name>A0A177CZ50_9PLEO</name>
<dbReference type="InParanoid" id="A0A177CZ50"/>
<dbReference type="EMBL" id="KV441548">
    <property type="protein sequence ID" value="OAG12814.1"/>
    <property type="molecule type" value="Genomic_DNA"/>
</dbReference>
<feature type="chain" id="PRO_5008058778" evidence="2">
    <location>
        <begin position="32"/>
        <end position="171"/>
    </location>
</feature>
<keyword evidence="2" id="KW-0732">Signal</keyword>
<evidence type="ECO:0000256" key="1">
    <source>
        <dbReference type="SAM" id="MobiDB-lite"/>
    </source>
</evidence>
<sequence length="171" mass="18100">MRCARTPHARRWHRTLLCPAAMLVRQLGGHAAAPALSLRSGLLHSAPGGMFGAKQQPDGARASISIDHRQPQQTGACALAAASAPCWVPERRALWPAEDEGDEHEEERRTRRTSILHAPACCLTAGASAWSPGPAVRDVPPRSSRAGRRGGGLTRGPASGRGQGPPARHAR</sequence>
<dbReference type="GeneID" id="28767100"/>
<feature type="region of interest" description="Disordered" evidence="1">
    <location>
        <begin position="127"/>
        <end position="171"/>
    </location>
</feature>
<protein>
    <submittedName>
        <fullName evidence="3">Uncharacterized protein</fullName>
    </submittedName>
</protein>
<evidence type="ECO:0000256" key="2">
    <source>
        <dbReference type="SAM" id="SignalP"/>
    </source>
</evidence>
<evidence type="ECO:0000313" key="3">
    <source>
        <dbReference type="EMBL" id="OAG12814.1"/>
    </source>
</evidence>
<proteinExistence type="predicted"/>
<feature type="compositionally biased region" description="Gly residues" evidence="1">
    <location>
        <begin position="149"/>
        <end position="163"/>
    </location>
</feature>
<keyword evidence="4" id="KW-1185">Reference proteome</keyword>
<evidence type="ECO:0000313" key="4">
    <source>
        <dbReference type="Proteomes" id="UP000077069"/>
    </source>
</evidence>
<feature type="signal peptide" evidence="2">
    <location>
        <begin position="1"/>
        <end position="31"/>
    </location>
</feature>
<dbReference type="AlphaFoldDB" id="A0A177CZ50"/>
<gene>
    <name evidence="3" type="ORF">CC84DRAFT_1227488</name>
</gene>
<accession>A0A177CZ50</accession>
<reference evidence="3 4" key="1">
    <citation type="submission" date="2016-05" db="EMBL/GenBank/DDBJ databases">
        <title>Comparative analysis of secretome profiles of manganese(II)-oxidizing ascomycete fungi.</title>
        <authorList>
            <consortium name="DOE Joint Genome Institute"/>
            <person name="Zeiner C.A."/>
            <person name="Purvine S.O."/>
            <person name="Zink E.M."/>
            <person name="Wu S."/>
            <person name="Pasa-Tolic L."/>
            <person name="Chaput D.L."/>
            <person name="Haridas S."/>
            <person name="Grigoriev I.V."/>
            <person name="Santelli C.M."/>
            <person name="Hansel C.M."/>
        </authorList>
    </citation>
    <scope>NUCLEOTIDE SEQUENCE [LARGE SCALE GENOMIC DNA]</scope>
    <source>
        <strain evidence="3 4">AP3s5-JAC2a</strain>
    </source>
</reference>
<organism evidence="3 4">
    <name type="scientific">Paraphaeosphaeria sporulosa</name>
    <dbReference type="NCBI Taxonomy" id="1460663"/>
    <lineage>
        <taxon>Eukaryota</taxon>
        <taxon>Fungi</taxon>
        <taxon>Dikarya</taxon>
        <taxon>Ascomycota</taxon>
        <taxon>Pezizomycotina</taxon>
        <taxon>Dothideomycetes</taxon>
        <taxon>Pleosporomycetidae</taxon>
        <taxon>Pleosporales</taxon>
        <taxon>Massarineae</taxon>
        <taxon>Didymosphaeriaceae</taxon>
        <taxon>Paraphaeosphaeria</taxon>
    </lineage>
</organism>
<dbReference type="RefSeq" id="XP_018043179.1">
    <property type="nucleotide sequence ID" value="XM_018183614.1"/>
</dbReference>